<dbReference type="EMBL" id="JAWDGP010007341">
    <property type="protein sequence ID" value="KAK3724635.1"/>
    <property type="molecule type" value="Genomic_DNA"/>
</dbReference>
<name>A0AAE1CPK6_9GAST</name>
<organism evidence="1 2">
    <name type="scientific">Elysia crispata</name>
    <name type="common">lettuce slug</name>
    <dbReference type="NCBI Taxonomy" id="231223"/>
    <lineage>
        <taxon>Eukaryota</taxon>
        <taxon>Metazoa</taxon>
        <taxon>Spiralia</taxon>
        <taxon>Lophotrochozoa</taxon>
        <taxon>Mollusca</taxon>
        <taxon>Gastropoda</taxon>
        <taxon>Heterobranchia</taxon>
        <taxon>Euthyneura</taxon>
        <taxon>Panpulmonata</taxon>
        <taxon>Sacoglossa</taxon>
        <taxon>Placobranchoidea</taxon>
        <taxon>Plakobranchidae</taxon>
        <taxon>Elysia</taxon>
    </lineage>
</organism>
<reference evidence="1" key="1">
    <citation type="journal article" date="2023" name="G3 (Bethesda)">
        <title>A reference genome for the long-term kleptoplast-retaining sea slug Elysia crispata morphotype clarki.</title>
        <authorList>
            <person name="Eastman K.E."/>
            <person name="Pendleton A.L."/>
            <person name="Shaikh M.A."/>
            <person name="Suttiyut T."/>
            <person name="Ogas R."/>
            <person name="Tomko P."/>
            <person name="Gavelis G."/>
            <person name="Widhalm J.R."/>
            <person name="Wisecaver J.H."/>
        </authorList>
    </citation>
    <scope>NUCLEOTIDE SEQUENCE</scope>
    <source>
        <strain evidence="1">ECLA1</strain>
    </source>
</reference>
<gene>
    <name evidence="1" type="ORF">RRG08_041119</name>
</gene>
<sequence>MVKLDISKIGLVYQTVEDKRSERGVSRFGFKLSPELSSDSGRDQAVEAPLIRPEQQGGKCVSMSENSLRLGRHRNLMLSVQVDMRTRRSRIVLSSLLNLQLTIMETSRHTPALCGARGLPQPGSGRAFGRQQPAWVGTSGVLITEAVSPRRVPRCPATSTKAE</sequence>
<evidence type="ECO:0000313" key="1">
    <source>
        <dbReference type="EMBL" id="KAK3724635.1"/>
    </source>
</evidence>
<protein>
    <submittedName>
        <fullName evidence="1">Uncharacterized protein</fullName>
    </submittedName>
</protein>
<evidence type="ECO:0000313" key="2">
    <source>
        <dbReference type="Proteomes" id="UP001283361"/>
    </source>
</evidence>
<proteinExistence type="predicted"/>
<keyword evidence="2" id="KW-1185">Reference proteome</keyword>
<dbReference type="AlphaFoldDB" id="A0AAE1CPK6"/>
<comment type="caution">
    <text evidence="1">The sequence shown here is derived from an EMBL/GenBank/DDBJ whole genome shotgun (WGS) entry which is preliminary data.</text>
</comment>
<accession>A0AAE1CPK6</accession>
<dbReference type="Proteomes" id="UP001283361">
    <property type="component" value="Unassembled WGS sequence"/>
</dbReference>